<evidence type="ECO:0000256" key="4">
    <source>
        <dbReference type="ARBA" id="ARBA00022670"/>
    </source>
</evidence>
<dbReference type="SUPFAM" id="SSF54001">
    <property type="entry name" value="Cysteine proteinases"/>
    <property type="match status" value="1"/>
</dbReference>
<dbReference type="GO" id="GO:0016579">
    <property type="term" value="P:protein deubiquitination"/>
    <property type="evidence" value="ECO:0007669"/>
    <property type="project" value="InterPro"/>
</dbReference>
<sequence length="1149" mass="133471">MTFHITFPKFRQVDRSFEQIHKKSLIQNLSMSYYSDPSKRNENEIPTYSYNDNNQGSQQQSELHEFTWIINDFNKSALDKYQSEVFDCEDFKIQICIEFDELDNASCILLFTDIKANLNIHYEIGLCNWIPPKHTLSANKKIQPTSDEESLSLNMNLTRSQFEDPSHGWISNDTVKMMFKATSFQMADLTGASSKKETGYVGLKNQGATCYMNSMLQALFHIPAFRRVVYNMPTTGNEDPERCIPLNLQRLFCRMQFSELPCSTKALTKSFGWGDIDTIMQHDVQEFCRVLVDNLEEKMKGTELENSIANIFKGQYKSFIRCKDVEYESSRIEDFYDLTLQVKGCSTLSDSFEKYIEKEQLVGDNQYEAEGYGKQDAEMGVEFMKFPPVLHLHLGRFEYDFDRDMMVKILSKLEFPEEIDLSPYLAKDADRTQSTIYDLYGVLVHMGGVSAGHYYAYLRTSTDPQWYEFDDNVVTKVDSNAAIQNNYGGSAKKSNYGAYGGHGGYSGYGYSGYNYGKSYSAYMLVYIRREDASTIMDPIPNSSVPTHLIQYFDQALKDEKMKKELKKAESKIINAIVITEDDISVNSQMDVIGFEPKREIQPIKINKTATYEEMYEKFAETLNLSVDEIRVWDTNYNKIPSKVVPRRNNIQVQKHYLYSSTFFIQRKAVDELLELNEDQITFYVKFFFPDAPAPIQYIGNFTLNFDDQISTLVDKVNEKLGFPKDTRLLLFQECINESAAEKSIEGTFEEQKIGGGIVIFQVHPEDKIPKLVNFTLKEPLPIPTNENENNKSNSTESTSKTENEREKIPVIKSSDIIPNTIKKASEYYTTKYNTQIVDIYDYNNKNTPLFSLEFDTKTPYPKLKQIIAKAAKIDFDSGNDTMIFYKKDYYFDKPDHHPVDTVTQKCPHALFSYYHGINNNRLYFRIFKGVNDSTFRQMNEYTVQFSIDARNLTCERTFLQKKDAKVSELLKDMIDKSEELKQFFCKNKIDESILRIYQMKDHKFYKRLTLETRHTQPDDVLRIEIIPENQRNLKNDELLIQISFIRENQYGFNTGYNRPAGAGFSFFFIIKKDETFGEIKKRVIENIPDYDNNNKFYLRTLGKDGGAKRDTVDDDCIVSEKYFEGSRIYVVLKNKPKKNIYDQAVKIYN</sequence>
<keyword evidence="4" id="KW-0645">Protease</keyword>
<feature type="compositionally biased region" description="Polar residues" evidence="8">
    <location>
        <begin position="44"/>
        <end position="56"/>
    </location>
</feature>
<evidence type="ECO:0000259" key="9">
    <source>
        <dbReference type="PROSITE" id="PS50235"/>
    </source>
</evidence>
<dbReference type="GeneID" id="94830595"/>
<dbReference type="Gene3D" id="3.90.70.10">
    <property type="entry name" value="Cysteine proteinases"/>
    <property type="match status" value="1"/>
</dbReference>
<evidence type="ECO:0000256" key="5">
    <source>
        <dbReference type="ARBA" id="ARBA00022786"/>
    </source>
</evidence>
<dbReference type="Pfam" id="PF14533">
    <property type="entry name" value="USP7_C2"/>
    <property type="match status" value="1"/>
</dbReference>
<evidence type="ECO:0000256" key="2">
    <source>
        <dbReference type="ARBA" id="ARBA00009085"/>
    </source>
</evidence>
<comment type="catalytic activity">
    <reaction evidence="1">
        <text>Thiol-dependent hydrolysis of ester, thioester, amide, peptide and isopeptide bonds formed by the C-terminal Gly of ubiquitin (a 76-residue protein attached to proteins as an intracellular targeting signal).</text>
        <dbReference type="EC" id="3.4.19.12"/>
    </reaction>
</comment>
<feature type="domain" description="USP" evidence="9">
    <location>
        <begin position="201"/>
        <end position="529"/>
    </location>
</feature>
<evidence type="ECO:0000256" key="7">
    <source>
        <dbReference type="ARBA" id="ARBA00022807"/>
    </source>
</evidence>
<keyword evidence="11" id="KW-1185">Reference proteome</keyword>
<keyword evidence="7" id="KW-0788">Thiol protease</keyword>
<dbReference type="CDD" id="cd02659">
    <property type="entry name" value="peptidase_C19C"/>
    <property type="match status" value="1"/>
</dbReference>
<dbReference type="InterPro" id="IPR001394">
    <property type="entry name" value="Peptidase_C19_UCH"/>
</dbReference>
<dbReference type="Proteomes" id="UP000179807">
    <property type="component" value="Unassembled WGS sequence"/>
</dbReference>
<organism evidence="10 11">
    <name type="scientific">Tritrichomonas foetus</name>
    <dbReference type="NCBI Taxonomy" id="1144522"/>
    <lineage>
        <taxon>Eukaryota</taxon>
        <taxon>Metamonada</taxon>
        <taxon>Parabasalia</taxon>
        <taxon>Tritrichomonadida</taxon>
        <taxon>Tritrichomonadidae</taxon>
        <taxon>Tritrichomonas</taxon>
    </lineage>
</organism>
<feature type="compositionally biased region" description="Low complexity" evidence="8">
    <location>
        <begin position="784"/>
        <end position="798"/>
    </location>
</feature>
<dbReference type="Pfam" id="PF00443">
    <property type="entry name" value="UCH"/>
    <property type="match status" value="1"/>
</dbReference>
<dbReference type="GO" id="GO:0004843">
    <property type="term" value="F:cysteine-type deubiquitinase activity"/>
    <property type="evidence" value="ECO:0007669"/>
    <property type="project" value="UniProtKB-EC"/>
</dbReference>
<dbReference type="PROSITE" id="PS00972">
    <property type="entry name" value="USP_1"/>
    <property type="match status" value="1"/>
</dbReference>
<dbReference type="SUPFAM" id="SSF49599">
    <property type="entry name" value="TRAF domain-like"/>
    <property type="match status" value="1"/>
</dbReference>
<protein>
    <recommendedName>
        <fullName evidence="3">ubiquitinyl hydrolase 1</fullName>
        <ecNumber evidence="3">3.4.19.12</ecNumber>
    </recommendedName>
</protein>
<dbReference type="VEuPathDB" id="TrichDB:TRFO_11189"/>
<dbReference type="InterPro" id="IPR029346">
    <property type="entry name" value="USP_C"/>
</dbReference>
<dbReference type="Gene3D" id="2.60.210.10">
    <property type="entry name" value="Apoptosis, Tumor Necrosis Factor Receptor Associated Protein 2, Chain A"/>
    <property type="match status" value="1"/>
</dbReference>
<keyword evidence="5" id="KW-0833">Ubl conjugation pathway</keyword>
<dbReference type="EMBL" id="MLAK01001326">
    <property type="protein sequence ID" value="OHS94333.1"/>
    <property type="molecule type" value="Genomic_DNA"/>
</dbReference>
<feature type="region of interest" description="Disordered" evidence="8">
    <location>
        <begin position="782"/>
        <end position="809"/>
    </location>
</feature>
<dbReference type="GO" id="GO:0005829">
    <property type="term" value="C:cytosol"/>
    <property type="evidence" value="ECO:0007669"/>
    <property type="project" value="TreeGrafter"/>
</dbReference>
<dbReference type="FunFam" id="3.90.70.10:FF:000044">
    <property type="entry name" value="Ubiquitin carboxyl-terminal hydrolase 13"/>
    <property type="match status" value="1"/>
</dbReference>
<name>A0A1J4JA61_9EUKA</name>
<keyword evidence="6" id="KW-0378">Hydrolase</keyword>
<dbReference type="PANTHER" id="PTHR24006:SF644">
    <property type="entry name" value="UBIQUITIN CARBOXYL-TERMINAL HYDROLASE 7"/>
    <property type="match status" value="1"/>
</dbReference>
<dbReference type="GO" id="GO:0006508">
    <property type="term" value="P:proteolysis"/>
    <property type="evidence" value="ECO:0007669"/>
    <property type="project" value="UniProtKB-KW"/>
</dbReference>
<reference evidence="10" key="1">
    <citation type="submission" date="2016-10" db="EMBL/GenBank/DDBJ databases">
        <authorList>
            <person name="Benchimol M."/>
            <person name="Almeida L.G."/>
            <person name="Vasconcelos A.T."/>
            <person name="Perreira-Neves A."/>
            <person name="Rosa I.A."/>
            <person name="Tasca T."/>
            <person name="Bogo M.R."/>
            <person name="de Souza W."/>
        </authorList>
    </citation>
    <scope>NUCLEOTIDE SEQUENCE [LARGE SCALE GENOMIC DNA]</scope>
    <source>
        <strain evidence="10">K</strain>
    </source>
</reference>
<evidence type="ECO:0000313" key="11">
    <source>
        <dbReference type="Proteomes" id="UP000179807"/>
    </source>
</evidence>
<dbReference type="RefSeq" id="XP_068347470.1">
    <property type="nucleotide sequence ID" value="XM_068495891.1"/>
</dbReference>
<dbReference type="Pfam" id="PF12436">
    <property type="entry name" value="USP7_ICP0_bdg"/>
    <property type="match status" value="1"/>
</dbReference>
<dbReference type="EC" id="3.4.19.12" evidence="3"/>
<evidence type="ECO:0000256" key="8">
    <source>
        <dbReference type="SAM" id="MobiDB-lite"/>
    </source>
</evidence>
<dbReference type="PROSITE" id="PS50235">
    <property type="entry name" value="USP_3"/>
    <property type="match status" value="1"/>
</dbReference>
<evidence type="ECO:0000256" key="6">
    <source>
        <dbReference type="ARBA" id="ARBA00022801"/>
    </source>
</evidence>
<dbReference type="InterPro" id="IPR018200">
    <property type="entry name" value="USP_CS"/>
</dbReference>
<gene>
    <name evidence="10" type="ORF">TRFO_11189</name>
</gene>
<accession>A0A1J4JA61</accession>
<dbReference type="InterPro" id="IPR008974">
    <property type="entry name" value="TRAF-like"/>
</dbReference>
<evidence type="ECO:0000256" key="3">
    <source>
        <dbReference type="ARBA" id="ARBA00012759"/>
    </source>
</evidence>
<proteinExistence type="inferred from homology"/>
<feature type="region of interest" description="Disordered" evidence="8">
    <location>
        <begin position="36"/>
        <end position="56"/>
    </location>
</feature>
<dbReference type="InterPro" id="IPR024729">
    <property type="entry name" value="USP7_ICP0-binding_dom"/>
</dbReference>
<dbReference type="AlphaFoldDB" id="A0A1J4JA61"/>
<dbReference type="PROSITE" id="PS00973">
    <property type="entry name" value="USP_2"/>
    <property type="match status" value="1"/>
</dbReference>
<evidence type="ECO:0000256" key="1">
    <source>
        <dbReference type="ARBA" id="ARBA00000707"/>
    </source>
</evidence>
<dbReference type="GO" id="GO:0031647">
    <property type="term" value="P:regulation of protein stability"/>
    <property type="evidence" value="ECO:0007669"/>
    <property type="project" value="TreeGrafter"/>
</dbReference>
<dbReference type="InterPro" id="IPR050164">
    <property type="entry name" value="Peptidase_C19"/>
</dbReference>
<dbReference type="InterPro" id="IPR038765">
    <property type="entry name" value="Papain-like_cys_pep_sf"/>
</dbReference>
<dbReference type="GO" id="GO:0005634">
    <property type="term" value="C:nucleus"/>
    <property type="evidence" value="ECO:0007669"/>
    <property type="project" value="TreeGrafter"/>
</dbReference>
<feature type="compositionally biased region" description="Basic and acidic residues" evidence="8">
    <location>
        <begin position="799"/>
        <end position="809"/>
    </location>
</feature>
<dbReference type="InterPro" id="IPR028889">
    <property type="entry name" value="USP"/>
</dbReference>
<dbReference type="OrthoDB" id="289038at2759"/>
<comment type="caution">
    <text evidence="10">The sequence shown here is derived from an EMBL/GenBank/DDBJ whole genome shotgun (WGS) entry which is preliminary data.</text>
</comment>
<dbReference type="PANTHER" id="PTHR24006">
    <property type="entry name" value="UBIQUITIN CARBOXYL-TERMINAL HYDROLASE"/>
    <property type="match status" value="1"/>
</dbReference>
<evidence type="ECO:0000313" key="10">
    <source>
        <dbReference type="EMBL" id="OHS94333.1"/>
    </source>
</evidence>
<dbReference type="Gene3D" id="3.10.20.90">
    <property type="entry name" value="Phosphatidylinositol 3-kinase Catalytic Subunit, Chain A, domain 1"/>
    <property type="match status" value="1"/>
</dbReference>
<comment type="similarity">
    <text evidence="2">Belongs to the peptidase C19 family.</text>
</comment>